<evidence type="ECO:0000313" key="2">
    <source>
        <dbReference type="Proteomes" id="UP000095287"/>
    </source>
</evidence>
<evidence type="ECO:0000256" key="1">
    <source>
        <dbReference type="SAM" id="MobiDB-lite"/>
    </source>
</evidence>
<organism evidence="2 3">
    <name type="scientific">Steinernema glaseri</name>
    <dbReference type="NCBI Taxonomy" id="37863"/>
    <lineage>
        <taxon>Eukaryota</taxon>
        <taxon>Metazoa</taxon>
        <taxon>Ecdysozoa</taxon>
        <taxon>Nematoda</taxon>
        <taxon>Chromadorea</taxon>
        <taxon>Rhabditida</taxon>
        <taxon>Tylenchina</taxon>
        <taxon>Panagrolaimomorpha</taxon>
        <taxon>Strongyloidoidea</taxon>
        <taxon>Steinernematidae</taxon>
        <taxon>Steinernema</taxon>
    </lineage>
</organism>
<name>A0A1I8A1M3_9BILA</name>
<feature type="compositionally biased region" description="Polar residues" evidence="1">
    <location>
        <begin position="14"/>
        <end position="31"/>
    </location>
</feature>
<protein>
    <submittedName>
        <fullName evidence="3">Ovule protein</fullName>
    </submittedName>
</protein>
<dbReference type="AlphaFoldDB" id="A0A1I8A1M3"/>
<dbReference type="WBParaSite" id="L893_g31777.t1">
    <property type="protein sequence ID" value="L893_g31777.t1"/>
    <property type="gene ID" value="L893_g31777"/>
</dbReference>
<dbReference type="Proteomes" id="UP000095287">
    <property type="component" value="Unplaced"/>
</dbReference>
<sequence length="81" mass="9328">MEGQKPSSGIFKSGSDSKSNTEVTSQTNYKKQLQKHWFKAKVVEGVWDCIDRRRPHPRDQEDKNLPSPVQYFIPHTLGLTL</sequence>
<keyword evidence="2" id="KW-1185">Reference proteome</keyword>
<proteinExistence type="predicted"/>
<evidence type="ECO:0000313" key="3">
    <source>
        <dbReference type="WBParaSite" id="L893_g31777.t1"/>
    </source>
</evidence>
<reference evidence="3" key="1">
    <citation type="submission" date="2016-11" db="UniProtKB">
        <authorList>
            <consortium name="WormBaseParasite"/>
        </authorList>
    </citation>
    <scope>IDENTIFICATION</scope>
</reference>
<feature type="region of interest" description="Disordered" evidence="1">
    <location>
        <begin position="1"/>
        <end position="32"/>
    </location>
</feature>
<accession>A0A1I8A1M3</accession>